<comment type="caution">
    <text evidence="1">The sequence shown here is derived from an EMBL/GenBank/DDBJ whole genome shotgun (WGS) entry which is preliminary data.</text>
</comment>
<proteinExistence type="predicted"/>
<evidence type="ECO:0000313" key="1">
    <source>
        <dbReference type="EMBL" id="OTQ54508.1"/>
    </source>
</evidence>
<evidence type="ECO:0008006" key="3">
    <source>
        <dbReference type="Google" id="ProtNLM"/>
    </source>
</evidence>
<dbReference type="Gene3D" id="1.25.40.10">
    <property type="entry name" value="Tetratricopeptide repeat domain"/>
    <property type="match status" value="1"/>
</dbReference>
<gene>
    <name evidence="1" type="ORF">B6D06_00160</name>
</gene>
<sequence>MYEGVKMARLLIFRLLIVYIATVPTTYAEYQQIVKEIPMTQANTKYWTIAYAMKLVKESANISYGIEKPDAIADLVAQKNKGDPNALFAYAYLLQYYNTAYENFHLSYDEAHKEAFDIFWKLSEQGHPQSCDEILNYRFIDIKTYKKITDQQLINKQLNCTEVAIKNNLENYNRYADILLFEENADNAYSFLITESKNQKNLDAMQQAANLYEKCAKETGITYCIARTAEFYYDGIGVEQDNIKAAAWVKLVTDRANKGVFKTIDYAYKINDKLSHNEQIQQSEEFQKLYLELQKIHKRF</sequence>
<name>A0A242NXV5_9GAMM</name>
<dbReference type="AlphaFoldDB" id="A0A242NXV5"/>
<dbReference type="EMBL" id="NASK01000028">
    <property type="protein sequence ID" value="OTQ54508.1"/>
    <property type="molecule type" value="Genomic_DNA"/>
</dbReference>
<protein>
    <recommendedName>
        <fullName evidence="3">Sel1 repeat family protein</fullName>
    </recommendedName>
</protein>
<dbReference type="InterPro" id="IPR011990">
    <property type="entry name" value="TPR-like_helical_dom_sf"/>
</dbReference>
<organism evidence="1 2">
    <name type="scientific">Gilliamella apis</name>
    <dbReference type="NCBI Taxonomy" id="1970738"/>
    <lineage>
        <taxon>Bacteria</taxon>
        <taxon>Pseudomonadati</taxon>
        <taxon>Pseudomonadota</taxon>
        <taxon>Gammaproteobacteria</taxon>
        <taxon>Orbales</taxon>
        <taxon>Orbaceae</taxon>
        <taxon>Gilliamella</taxon>
    </lineage>
</organism>
<reference evidence="1 2" key="1">
    <citation type="submission" date="2017-03" db="EMBL/GenBank/DDBJ databases">
        <title>Comparative genomics of honeybee gut symbionts reveal geographically distinct and subgroup specific antibiotic resistance.</title>
        <authorList>
            <person name="Ludvigsen J."/>
            <person name="Porcellato D."/>
            <person name="Labee-Lund T.M."/>
            <person name="Amdam G.V."/>
            <person name="Rudi K."/>
        </authorList>
    </citation>
    <scope>NUCLEOTIDE SEQUENCE [LARGE SCALE GENOMIC DNA]</scope>
    <source>
        <strain evidence="1 2">A-4-12</strain>
    </source>
</reference>
<evidence type="ECO:0000313" key="2">
    <source>
        <dbReference type="Proteomes" id="UP000194968"/>
    </source>
</evidence>
<accession>A0A242NXV5</accession>
<dbReference type="Proteomes" id="UP000194968">
    <property type="component" value="Unassembled WGS sequence"/>
</dbReference>